<gene>
    <name evidence="7" type="ORF">ACFQPC_02085</name>
</gene>
<dbReference type="InterPro" id="IPR008638">
    <property type="entry name" value="FhaB/CdiA-like_TPS"/>
</dbReference>
<protein>
    <submittedName>
        <fullName evidence="7">Filamentous hemagglutinin family protein</fullName>
    </submittedName>
</protein>
<dbReference type="RefSeq" id="WP_382269991.1">
    <property type="nucleotide sequence ID" value="NZ_JBHTBU010000001.1"/>
</dbReference>
<dbReference type="InterPro" id="IPR050909">
    <property type="entry name" value="Bact_Autotransporter_VF"/>
</dbReference>
<dbReference type="PANTHER" id="PTHR12338:SF8">
    <property type="entry name" value="HEME_HEMOPEXIN-BINDING PROTEIN"/>
    <property type="match status" value="1"/>
</dbReference>
<name>A0ABW2I735_9BURK</name>
<feature type="signal peptide" evidence="5">
    <location>
        <begin position="1"/>
        <end position="23"/>
    </location>
</feature>
<keyword evidence="8" id="KW-1185">Reference proteome</keyword>
<evidence type="ECO:0000256" key="3">
    <source>
        <dbReference type="ARBA" id="ARBA00022729"/>
    </source>
</evidence>
<evidence type="ECO:0000259" key="6">
    <source>
        <dbReference type="SMART" id="SM00912"/>
    </source>
</evidence>
<evidence type="ECO:0000256" key="1">
    <source>
        <dbReference type="ARBA" id="ARBA00004613"/>
    </source>
</evidence>
<comment type="subcellular location">
    <subcellularLocation>
        <location evidence="1">Secreted</location>
    </subcellularLocation>
</comment>
<dbReference type="SUPFAM" id="SSF51126">
    <property type="entry name" value="Pectin lyase-like"/>
    <property type="match status" value="1"/>
</dbReference>
<dbReference type="InterPro" id="IPR012334">
    <property type="entry name" value="Pectin_lyas_fold"/>
</dbReference>
<dbReference type="InterPro" id="IPR021026">
    <property type="entry name" value="Filamn_hemagglutn_DUF3739"/>
</dbReference>
<proteinExistence type="predicted"/>
<dbReference type="EMBL" id="JBHTBU010000001">
    <property type="protein sequence ID" value="MFC7286815.1"/>
    <property type="molecule type" value="Genomic_DNA"/>
</dbReference>
<dbReference type="NCBIfam" id="TIGR01901">
    <property type="entry name" value="adhes_NPXG"/>
    <property type="match status" value="1"/>
</dbReference>
<organism evidence="7 8">
    <name type="scientific">Herminiimonas glaciei</name>
    <dbReference type="NCBI Taxonomy" id="523788"/>
    <lineage>
        <taxon>Bacteria</taxon>
        <taxon>Pseudomonadati</taxon>
        <taxon>Pseudomonadota</taxon>
        <taxon>Betaproteobacteria</taxon>
        <taxon>Burkholderiales</taxon>
        <taxon>Oxalobacteraceae</taxon>
        <taxon>Herminiimonas</taxon>
    </lineage>
</organism>
<dbReference type="Gene3D" id="2.160.20.10">
    <property type="entry name" value="Single-stranded right-handed beta-helix, Pectin lyase-like"/>
    <property type="match status" value="1"/>
</dbReference>
<keyword evidence="3 5" id="KW-0732">Signal</keyword>
<evidence type="ECO:0000313" key="7">
    <source>
        <dbReference type="EMBL" id="MFC7286815.1"/>
    </source>
</evidence>
<comment type="caution">
    <text evidence="7">The sequence shown here is derived from an EMBL/GenBank/DDBJ whole genome shotgun (WGS) entry which is preliminary data.</text>
</comment>
<evidence type="ECO:0000256" key="5">
    <source>
        <dbReference type="SAM" id="SignalP"/>
    </source>
</evidence>
<evidence type="ECO:0000256" key="4">
    <source>
        <dbReference type="SAM" id="MobiDB-lite"/>
    </source>
</evidence>
<sequence>MKPLAHAIAVMLATGSMWGDAHAQQAFSAAWYAQKGVVQAAAVATGKLPNGMPAMQASSPALQQQQANTQLQRSLANLNSAARAIALAQAQQSAARLAATGSVPDGLGVGGLDAGSLVSSWINANGPTQSTANGKTIVDIKQTADKAILNWETFNIGKNTILNFDQQADWSVLNRINNATAPSVIQGQIKAPGTVMIVNANGIIFSGSSQVNTRNLVVAAAHILDSQFNTGIYSPNLNTASFTGANGNVLVEAGAQIATHEPSTVTSGGGYVLLLGKEVNNAGEIVTRKGQTTLAAGDSFFIRKGVGTEGNTFSTTRGNEVVGKIDVGSDAGKVTNTGLIMAREGDITLTGRDVQQNGVAVATTTVNTRGTIHLLNSASDTQGNVTLGQGSTTAILIEDDGKTTALDSQRDALIKESAAQDLLRAATAAGPYDNLSTLSDRRDQSRIEIVSGGNVTFAGDSMTLATGGQIAVSTKGRTFVTDKANLDVSGAVGVNVAMESNNVKVNIQGNELRDSPDNRDSGNLSNNDIWLDRRDLILVPAGTGGYASDRWYAAGGLLEVSGYLSNQGHSIGEWAAQGGTVTLGGSEVITQQGSAINLSGGSFNVQTGMVNQTWLKGSDGKLYRIGEAPAGVTYTGVYKGYETKSERWGEKATRYYYNPLIAARQRLENGYTVGRDAGNLIISAPTAVLEGELVSKVYQGEQQTRVRDTVSDGYKQAQTAVAKGATVLLGQYTAPGRTGLFDSDIKLGDVAEVTEGMNASDVLDPTRVGTVWLDSQYINEQHLAGLDLGTRGNIVIDKAITLNDGGTLNMIAANVDIAAHVTVHGGSINATNIFTSPVPGSQSGALAKNGNSAITLHNGATLDVSGRWVNTPLAPTERSGLAYLNGGSVKLESTRDINIEQGSLIDASSGAAIQEKGKKTGGKGGNVSLLADVSGTQNNDNGVLTLDGEVRGYGVAGGGTLKLETANAVIIGAATPTIGAMNLDSTRLQTGFAKYDINGHAGVQVADGAKLDVLMPLLRVSTNGVGSLDGRDALEIWTPERYQDDQAKHQMIQRSGADLVLRSQRLLQDGGDIVIGKGAVVSVDPGRSISLQGGGKSSIVVDGTLNAWGGNIAIGIDAPLTSSPQNTSQQAHNRSIWIGETGVLDVAARAATSVGVDGRRYGTVMNGGSITLGGSMDWESKGVTTAPDVAIIIRPGALLDASGSSAKLDIPGANGKASEVNVASNGGDIVLKSAHSIYIDGTLRAHAGAANAAGGTLAVALDAPVFANNYQPVDAVRAQRELILSQLYQDSGLSAGLQAGQADPALGYGKARLSVEQVNNGGFGNLSLFVEGLLSFDGSVDLNMAQSMRLYAGSFGLATTAANDASIKLASAYVRLAGTTKTPGDFNVIYGVTRRNSAGTTSSDASFSVEADLVEIRDRVGFGAHGNIAQQNGIQMTVDRRAFDEVDILSRGDLRLLGGTAARGLNGDTTTELASIGNITLTAAQIYPATGVNAQIVAGFDDRPWPNGKYYTGSTLEIKRYGDALAAAPLSVFGTLALGADIVRQGGIVRAPMGNLIVGQDGRGTNVAHASVVELLAGSLTSVSGAGVVMPYGGTIDGIAYDYAGKPITPRPLGSSGIKLTGDSVIGESGSVLDLSGGGELTGAGFITGRGGSVDIIRTPLVNANPTFDFSKAGNGVYAIVPSYAGAYAPVAPDAGYGDPMVGRQVTFEHDIAGLKAGTYTLMPSTYALLPGAFRVELGAASLPTSVAAAGNGSYVSAAYLGVANTNIMASLPNQVIVTPGTAVRRYSAFNETGYDAFVLADAAKRGSMRGAIAADAGNLLLDYKYSTPNAGMPMLQFEGSALFKPAPASYGFGGTLTVNAFGIEILANGSGPTAGFAGASLLASDLNAFGAARMILGGTLGMGYGDNFATFNGEAVDMIVRSGAQLSAAEVFLLNGGVQGGIVVEQGASINTIGQGKAAYDSSDGVVFSTNGTTVLGVSNGWINLLSTKGGDINAGTISVGKCNAGPCSGETSLYGEGTLAIATDKSFTLEDNTRYGAKNLLLALSALNLGSDAALAQAAQNGTLPAGLSMNQGVLDRLLAGNAGVGVPAVESVIFNARESINIYGSVALDTFNPTTGKSSIERLVFGTPAIYGYGAAGDKASITTGEFIWTGAAITPTRTTGEYLPNTPGAAIGNLLGDSTLDINAQRILFGYGPNTQPDAGLSADRLALGFGAINLNASERVTSNGKGTLNVYHRQGDYIAGQGYQYTGGDLNINAPLLTGAAASVNSITVGGALKVLAPSGSTAGTSDALGAELKLSGNTVHVDTAVVLPSGKLTLSATEDLTLGEHAQIDLSGRAVKFFEQTRYSWGGDLSLLSSVGDITQSAGSIINLSAQNNRGGTLKAVALGDSAGHIDLAGTILGGSSGWYDAGGTLVPYDAAEITLRAQSLSDFAALNARLNDGGVFGARRFQIKQGDLTINDEVKARKVEVVLDGGNLTVDGRIDASGFQVGSIYLAAKGDLTINGTLDAHGTGLRVDSKGQIIDSPNRATVDLTTKEGMLTLGSNAHIDLRAGTNVTQGNDGVARGTFNLSAPRLGGVDGAGNGANDVAVTVNGTPVIAGAKTVAVYGFRSYDDAPEIAVPDVNGNKPQEITQEYFDGIKDGNGVIVRGGIDPHNTAFIDAALANTALGNRLAGLGNYHLRPGVEIVGKVSTDNPHGDVIISRDLDLSAYRYGPNSDRDNPALRGFGEPGMLVIRAAGDINIYGSINDGFAPPPTTPDDKGWYLTEARWDGRGMTPFGSDIVIPIDGVVLEAGTQFPQGSTLNYDLHAAGLNLPSGTVLPVDVELTSSHTLRAGTVLAANVYNANGSIAWTAGTVMASDVTLSSGMKLGAGTALRSSADVAALVWPKGYKLPVAMSASIAITLARGALIPAMTKLELLDDKPINLRPEVNGVQGANWALAPMLGKGASSWSLQLTAGADMASADRRAVHPASKGSIILADTHAMTRVETKVGGTGLVWGADAEMYGLVPGEVVEEWAIEAGYCTFVTCNIDPIRITYTWGPEAVPSGFEEGTPVDPMYVELGICNEPGMCVQTINPVRDITLHTLLSPMFSVLRTGTGDIGMTAAGDFRMQSAYGVYTAGTPSASILDSNGVDIFNQPRGLHTNNTLLGAQSNDYNPALAAYQAWYPEQGGNLNISVGRNITGDVWGTFAWPERPNIPSAGVGNWLWRQGTGSTSAAVPTAWWINFGAYAVPMGTVWQNEYQEPYLVGFTGLGTLGGGNLNIEAGGDAGVTARRGTANAMQNYPRSQALVAAVGSTGRVDADGKLVLTGGGDLNIRLGGVLNPDFDATQFGSGGANTQNHDLNGALINLRGTTAVAATAIGDIKPRYRQLRGQSRGFDGDATDVRTIDPFMPTIASSSGGITLVPGDTAIYLDTLGDLVLATVADPGRTYTANSSAFTANGTNYLGGGQSWFSLWDKHTAINLFAAGGNLTPGTDIANRGSSMGNTSIGDIVITYPSILRATAASGNLYYGFSAAPGSSATDTNKYLVLAPSANGALEFLASNSIYGGGYPIAMSGSDTPLPTPFNPAFVGFNAQTRVVVSNLSMDGAMTGNDQFTGAAIDGRQHYFPLFAFGPDTLGATALHAGDTSAALFYGVNGDVIGVNSGVTQRMTGLGRTIPTWYRAATAARIQAGRDVINTNSLFVHNNDNDISLVQAGRDILYANVQVAGPGTLEISAGRNLTQDAKASVVSLGGLVQGDNRPGADIAMMAGGGMNGPDFSAISKLYLDPANQADPGASLASQPGKVVKTYEGELATWLQERFGFSGTAADALTYFHALAPEQQRIFLRNVYYAELREGGREYNNPDSRRYGSFLRSRDMIATLFPDRDAHGDTIVRSGDITMFGNAGVHTNFGGNIQMMAPGGQIVIGVQGEVPAATAGVVTQGRGDIQLFSERSLLLGLSRVMTTFGGDIFAWSEQGDINAGRGSKTTILYTPPKRVYDQWGNVTLSPQVPSSGAGIATLSPIPEASAGNVDLIAPLGTIDAGEAGIRVSGNVNIFALQVVNAANIKVAGEASGIPMIASVNVGALTNASAAASSAAAAAQDVMQRDRNEARKNLPSIFTVRVLGFGNEGAPEDDGAGQRAPASGGQRGAAYDKGSAFQVLGQGNLDPAQMARLTEVEQRRLKK</sequence>
<keyword evidence="2" id="KW-0964">Secreted</keyword>
<dbReference type="Proteomes" id="UP001596542">
    <property type="component" value="Unassembled WGS sequence"/>
</dbReference>
<dbReference type="Pfam" id="PF05860">
    <property type="entry name" value="TPS"/>
    <property type="match status" value="1"/>
</dbReference>
<reference evidence="8" key="1">
    <citation type="journal article" date="2019" name="Int. J. Syst. Evol. Microbiol.">
        <title>The Global Catalogue of Microorganisms (GCM) 10K type strain sequencing project: providing services to taxonomists for standard genome sequencing and annotation.</title>
        <authorList>
            <consortium name="The Broad Institute Genomics Platform"/>
            <consortium name="The Broad Institute Genome Sequencing Center for Infectious Disease"/>
            <person name="Wu L."/>
            <person name="Ma J."/>
        </authorList>
    </citation>
    <scope>NUCLEOTIDE SEQUENCE [LARGE SCALE GENOMIC DNA]</scope>
    <source>
        <strain evidence="8">KACC 12508</strain>
    </source>
</reference>
<feature type="region of interest" description="Disordered" evidence="4">
    <location>
        <begin position="4112"/>
        <end position="4133"/>
    </location>
</feature>
<evidence type="ECO:0000256" key="2">
    <source>
        <dbReference type="ARBA" id="ARBA00022525"/>
    </source>
</evidence>
<feature type="chain" id="PRO_5047029624" evidence="5">
    <location>
        <begin position="24"/>
        <end position="4166"/>
    </location>
</feature>
<feature type="domain" description="Filamentous haemagglutinin FhaB/tRNA nuclease CdiA-like TPS" evidence="6">
    <location>
        <begin position="112"/>
        <end position="227"/>
    </location>
</feature>
<accession>A0ABW2I735</accession>
<dbReference type="Pfam" id="PF12545">
    <property type="entry name" value="DUF3739"/>
    <property type="match status" value="1"/>
</dbReference>
<dbReference type="PANTHER" id="PTHR12338">
    <property type="entry name" value="AUTOTRANSPORTER"/>
    <property type="match status" value="1"/>
</dbReference>
<evidence type="ECO:0000313" key="8">
    <source>
        <dbReference type="Proteomes" id="UP001596542"/>
    </source>
</evidence>
<dbReference type="InterPro" id="IPR011050">
    <property type="entry name" value="Pectin_lyase_fold/virulence"/>
</dbReference>
<dbReference type="SMART" id="SM00912">
    <property type="entry name" value="Haemagg_act"/>
    <property type="match status" value="1"/>
</dbReference>